<reference evidence="3 4" key="1">
    <citation type="submission" date="2019-09" db="EMBL/GenBank/DDBJ databases">
        <title>Non-baumannii Acinetobacter spp. carrying blaNDM-1 isolated in China.</title>
        <authorList>
            <person name="Cui C."/>
            <person name="Chen C."/>
            <person name="Sun J."/>
            <person name="Liu Y."/>
        </authorList>
    </citation>
    <scope>NUCLEOTIDE SEQUENCE [LARGE SCALE GENOMIC DNA]</scope>
    <source>
        <strain evidence="3 4">HZE23-1</strain>
    </source>
</reference>
<feature type="signal peptide" evidence="2">
    <location>
        <begin position="1"/>
        <end position="25"/>
    </location>
</feature>
<gene>
    <name evidence="3" type="ORF">FSC10_07890</name>
</gene>
<proteinExistence type="predicted"/>
<accession>A0AAE6WW40</accession>
<evidence type="ECO:0000313" key="4">
    <source>
        <dbReference type="Proteomes" id="UP000503505"/>
    </source>
</evidence>
<evidence type="ECO:0000256" key="1">
    <source>
        <dbReference type="SAM" id="MobiDB-lite"/>
    </source>
</evidence>
<keyword evidence="2" id="KW-0732">Signal</keyword>
<sequence>MKKNMSYILVLMLAVCTMSLMQTHAATLKKSCLKVHPLAEGDTDPEILQQYEQLCAKATRKDFNLQHKIKADIAQLYLDRGLHLKALQAVDQLSRENYITRQLTDISFLAGVAISNHALNYMRTTEIRPLNEETYAITKVFNDNVRLSQPVTVMPLRAEKDSGNKKKTVTTANKKNSSAKTRINAPVRSQTKETSSRNIVAKKTEPVVLPNVQSSSNPFGALRNN</sequence>
<organism evidence="3 4">
    <name type="scientific">Acinetobacter schindleri</name>
    <dbReference type="NCBI Taxonomy" id="108981"/>
    <lineage>
        <taxon>Bacteria</taxon>
        <taxon>Pseudomonadati</taxon>
        <taxon>Pseudomonadota</taxon>
        <taxon>Gammaproteobacteria</taxon>
        <taxon>Moraxellales</taxon>
        <taxon>Moraxellaceae</taxon>
        <taxon>Acinetobacter</taxon>
    </lineage>
</organism>
<evidence type="ECO:0000256" key="2">
    <source>
        <dbReference type="SAM" id="SignalP"/>
    </source>
</evidence>
<dbReference type="AlphaFoldDB" id="A0AAE6WW40"/>
<name>A0AAE6WW40_9GAMM</name>
<feature type="region of interest" description="Disordered" evidence="1">
    <location>
        <begin position="159"/>
        <end position="205"/>
    </location>
</feature>
<dbReference type="Proteomes" id="UP000503505">
    <property type="component" value="Chromosome"/>
</dbReference>
<dbReference type="EMBL" id="CP044463">
    <property type="protein sequence ID" value="QIC67294.1"/>
    <property type="molecule type" value="Genomic_DNA"/>
</dbReference>
<evidence type="ECO:0000313" key="3">
    <source>
        <dbReference type="EMBL" id="QIC67294.1"/>
    </source>
</evidence>
<protein>
    <submittedName>
        <fullName evidence="3">Uncharacterized protein</fullName>
    </submittedName>
</protein>
<feature type="chain" id="PRO_5042210268" evidence="2">
    <location>
        <begin position="26"/>
        <end position="225"/>
    </location>
</feature>